<comment type="caution">
    <text evidence="2">The sequence shown here is derived from an EMBL/GenBank/DDBJ whole genome shotgun (WGS) entry which is preliminary data.</text>
</comment>
<reference evidence="2" key="1">
    <citation type="submission" date="2020-08" db="EMBL/GenBank/DDBJ databases">
        <title>Multicomponent nature underlies the extraordinary mechanical properties of spider dragline silk.</title>
        <authorList>
            <person name="Kono N."/>
            <person name="Nakamura H."/>
            <person name="Mori M."/>
            <person name="Yoshida Y."/>
            <person name="Ohtoshi R."/>
            <person name="Malay A.D."/>
            <person name="Moran D.A.P."/>
            <person name="Tomita M."/>
            <person name="Numata K."/>
            <person name="Arakawa K."/>
        </authorList>
    </citation>
    <scope>NUCLEOTIDE SEQUENCE</scope>
</reference>
<dbReference type="Proteomes" id="UP000887013">
    <property type="component" value="Unassembled WGS sequence"/>
</dbReference>
<keyword evidence="3" id="KW-1185">Reference proteome</keyword>
<feature type="signal peptide" evidence="1">
    <location>
        <begin position="1"/>
        <end position="32"/>
    </location>
</feature>
<sequence length="106" mass="12448">MEHQFDSELMISGSLLLVVLLNMMALVDDDDARDIDKMVRCSWQLFTFLNGTENPKNCGTFNDRVQIRSFVMEQYYKGERPVSMLSNFCWGIQRYTLEVPQKLRTK</sequence>
<evidence type="ECO:0000313" key="2">
    <source>
        <dbReference type="EMBL" id="GFU53818.1"/>
    </source>
</evidence>
<keyword evidence="1" id="KW-0732">Signal</keyword>
<dbReference type="EMBL" id="BMAW01038940">
    <property type="protein sequence ID" value="GFU53818.1"/>
    <property type="molecule type" value="Genomic_DNA"/>
</dbReference>
<dbReference type="AlphaFoldDB" id="A0A8X6QY79"/>
<proteinExistence type="predicted"/>
<evidence type="ECO:0000256" key="1">
    <source>
        <dbReference type="SAM" id="SignalP"/>
    </source>
</evidence>
<protein>
    <submittedName>
        <fullName evidence="2">Uncharacterized protein</fullName>
    </submittedName>
</protein>
<gene>
    <name evidence="2" type="ORF">NPIL_558341</name>
</gene>
<feature type="chain" id="PRO_5036487797" evidence="1">
    <location>
        <begin position="33"/>
        <end position="106"/>
    </location>
</feature>
<accession>A0A8X6QY79</accession>
<evidence type="ECO:0000313" key="3">
    <source>
        <dbReference type="Proteomes" id="UP000887013"/>
    </source>
</evidence>
<organism evidence="2 3">
    <name type="scientific">Nephila pilipes</name>
    <name type="common">Giant wood spider</name>
    <name type="synonym">Nephila maculata</name>
    <dbReference type="NCBI Taxonomy" id="299642"/>
    <lineage>
        <taxon>Eukaryota</taxon>
        <taxon>Metazoa</taxon>
        <taxon>Ecdysozoa</taxon>
        <taxon>Arthropoda</taxon>
        <taxon>Chelicerata</taxon>
        <taxon>Arachnida</taxon>
        <taxon>Araneae</taxon>
        <taxon>Araneomorphae</taxon>
        <taxon>Entelegynae</taxon>
        <taxon>Araneoidea</taxon>
        <taxon>Nephilidae</taxon>
        <taxon>Nephila</taxon>
    </lineage>
</organism>
<name>A0A8X6QY79_NEPPI</name>